<sequence>MIPPLHEDLDFNCPLSSERADRLLDHLGPLAGNHVVDLGCGWGELLLRAAARGAVALGIDQDADAIAHARASATARGVTAAFETGDATAWTGTADVIVVNGSTHIWSTTEGALNTLRGSLRPAGRLLMGECYWRTEPTTAQLAEMPMTREEYGTLPQLVDLALTCGYRPLHIAEASPDEWNDFQSRHALGYEKWLAANPTHPEHAAITTKADNHRRAWLHGWHGVLGMAYLILWAPPMTT</sequence>
<evidence type="ECO:0000313" key="4">
    <source>
        <dbReference type="EMBL" id="MFC5291039.1"/>
    </source>
</evidence>
<dbReference type="PANTHER" id="PTHR43861">
    <property type="entry name" value="TRANS-ACONITATE 2-METHYLTRANSFERASE-RELATED"/>
    <property type="match status" value="1"/>
</dbReference>
<dbReference type="GO" id="GO:0032259">
    <property type="term" value="P:methylation"/>
    <property type="evidence" value="ECO:0007669"/>
    <property type="project" value="UniProtKB-KW"/>
</dbReference>
<dbReference type="PANTHER" id="PTHR43861:SF1">
    <property type="entry name" value="TRANS-ACONITATE 2-METHYLTRANSFERASE"/>
    <property type="match status" value="1"/>
</dbReference>
<feature type="domain" description="Methyltransferase" evidence="3">
    <location>
        <begin position="35"/>
        <end position="124"/>
    </location>
</feature>
<reference evidence="5" key="1">
    <citation type="journal article" date="2019" name="Int. J. Syst. Evol. Microbiol.">
        <title>The Global Catalogue of Microorganisms (GCM) 10K type strain sequencing project: providing services to taxonomists for standard genome sequencing and annotation.</title>
        <authorList>
            <consortium name="The Broad Institute Genomics Platform"/>
            <consortium name="The Broad Institute Genome Sequencing Center for Infectious Disease"/>
            <person name="Wu L."/>
            <person name="Ma J."/>
        </authorList>
    </citation>
    <scope>NUCLEOTIDE SEQUENCE [LARGE SCALE GENOMIC DNA]</scope>
    <source>
        <strain evidence="5">CCUG 59778</strain>
    </source>
</reference>
<accession>A0ABW0EV22</accession>
<dbReference type="InterPro" id="IPR029063">
    <property type="entry name" value="SAM-dependent_MTases_sf"/>
</dbReference>
<dbReference type="InterPro" id="IPR041698">
    <property type="entry name" value="Methyltransf_25"/>
</dbReference>
<dbReference type="EMBL" id="JBHSKF010000020">
    <property type="protein sequence ID" value="MFC5291039.1"/>
    <property type="molecule type" value="Genomic_DNA"/>
</dbReference>
<dbReference type="GO" id="GO:0008168">
    <property type="term" value="F:methyltransferase activity"/>
    <property type="evidence" value="ECO:0007669"/>
    <property type="project" value="UniProtKB-KW"/>
</dbReference>
<protein>
    <submittedName>
        <fullName evidence="4">Class I SAM-dependent methyltransferase</fullName>
        <ecNumber evidence="4">2.1.1.-</ecNumber>
    </submittedName>
</protein>
<evidence type="ECO:0000256" key="1">
    <source>
        <dbReference type="ARBA" id="ARBA00022603"/>
    </source>
</evidence>
<name>A0ABW0EV22_9PSEU</name>
<dbReference type="CDD" id="cd02440">
    <property type="entry name" value="AdoMet_MTases"/>
    <property type="match status" value="1"/>
</dbReference>
<dbReference type="EC" id="2.1.1.-" evidence="4"/>
<comment type="caution">
    <text evidence="4">The sequence shown here is derived from an EMBL/GenBank/DDBJ whole genome shotgun (WGS) entry which is preliminary data.</text>
</comment>
<dbReference type="Gene3D" id="3.40.50.150">
    <property type="entry name" value="Vaccinia Virus protein VP39"/>
    <property type="match status" value="1"/>
</dbReference>
<dbReference type="Proteomes" id="UP001596157">
    <property type="component" value="Unassembled WGS sequence"/>
</dbReference>
<dbReference type="RefSeq" id="WP_378250950.1">
    <property type="nucleotide sequence ID" value="NZ_JBHSKF010000020.1"/>
</dbReference>
<keyword evidence="1 4" id="KW-0489">Methyltransferase</keyword>
<keyword evidence="2 4" id="KW-0808">Transferase</keyword>
<proteinExistence type="predicted"/>
<evidence type="ECO:0000256" key="2">
    <source>
        <dbReference type="ARBA" id="ARBA00022679"/>
    </source>
</evidence>
<evidence type="ECO:0000259" key="3">
    <source>
        <dbReference type="Pfam" id="PF13649"/>
    </source>
</evidence>
<evidence type="ECO:0000313" key="5">
    <source>
        <dbReference type="Proteomes" id="UP001596157"/>
    </source>
</evidence>
<dbReference type="Pfam" id="PF13649">
    <property type="entry name" value="Methyltransf_25"/>
    <property type="match status" value="1"/>
</dbReference>
<organism evidence="4 5">
    <name type="scientific">Actinokineospora guangxiensis</name>
    <dbReference type="NCBI Taxonomy" id="1490288"/>
    <lineage>
        <taxon>Bacteria</taxon>
        <taxon>Bacillati</taxon>
        <taxon>Actinomycetota</taxon>
        <taxon>Actinomycetes</taxon>
        <taxon>Pseudonocardiales</taxon>
        <taxon>Pseudonocardiaceae</taxon>
        <taxon>Actinokineospora</taxon>
    </lineage>
</organism>
<keyword evidence="5" id="KW-1185">Reference proteome</keyword>
<dbReference type="SUPFAM" id="SSF53335">
    <property type="entry name" value="S-adenosyl-L-methionine-dependent methyltransferases"/>
    <property type="match status" value="1"/>
</dbReference>
<gene>
    <name evidence="4" type="ORF">ACFPM7_28655</name>
</gene>